<dbReference type="Pfam" id="PF07973">
    <property type="entry name" value="tRNA_SAD"/>
    <property type="match status" value="1"/>
</dbReference>
<dbReference type="InterPro" id="IPR002320">
    <property type="entry name" value="Thr-tRNA-ligase_IIa"/>
</dbReference>
<dbReference type="CDD" id="cd01667">
    <property type="entry name" value="TGS_ThrRS"/>
    <property type="match status" value="1"/>
</dbReference>
<evidence type="ECO:0000256" key="11">
    <source>
        <dbReference type="ARBA" id="ARBA00049515"/>
    </source>
</evidence>
<evidence type="ECO:0000256" key="8">
    <source>
        <dbReference type="ARBA" id="ARBA00022917"/>
    </source>
</evidence>
<proteinExistence type="inferred from homology"/>
<comment type="catalytic activity">
    <reaction evidence="11">
        <text>tRNA(Thr) + L-threonine + ATP = L-threonyl-tRNA(Thr) + AMP + diphosphate + H(+)</text>
        <dbReference type="Rhea" id="RHEA:24624"/>
        <dbReference type="Rhea" id="RHEA-COMP:9670"/>
        <dbReference type="Rhea" id="RHEA-COMP:9704"/>
        <dbReference type="ChEBI" id="CHEBI:15378"/>
        <dbReference type="ChEBI" id="CHEBI:30616"/>
        <dbReference type="ChEBI" id="CHEBI:33019"/>
        <dbReference type="ChEBI" id="CHEBI:57926"/>
        <dbReference type="ChEBI" id="CHEBI:78442"/>
        <dbReference type="ChEBI" id="CHEBI:78534"/>
        <dbReference type="ChEBI" id="CHEBI:456215"/>
        <dbReference type="EC" id="6.1.1.3"/>
    </reaction>
</comment>
<comment type="similarity">
    <text evidence="2">Belongs to the class-II aminoacyl-tRNA synthetase family.</text>
</comment>
<evidence type="ECO:0000256" key="7">
    <source>
        <dbReference type="ARBA" id="ARBA00022840"/>
    </source>
</evidence>
<evidence type="ECO:0000256" key="9">
    <source>
        <dbReference type="ARBA" id="ARBA00023146"/>
    </source>
</evidence>
<keyword evidence="16" id="KW-1185">Reference proteome</keyword>
<dbReference type="InterPro" id="IPR006195">
    <property type="entry name" value="aa-tRNA-synth_II"/>
</dbReference>
<dbReference type="InterPro" id="IPR018163">
    <property type="entry name" value="Thr/Ala-tRNA-synth_IIc_edit"/>
</dbReference>
<feature type="domain" description="Aminoacyl-transfer RNA synthetases class-II family profile" evidence="13">
    <location>
        <begin position="358"/>
        <end position="637"/>
    </location>
</feature>
<keyword evidence="4" id="KW-0963">Cytoplasm</keyword>
<keyword evidence="6" id="KW-0547">Nucleotide-binding</keyword>
<dbReference type="AlphaFoldDB" id="A0A1J4MNI4"/>
<dbReference type="Pfam" id="PF00587">
    <property type="entry name" value="tRNA-synt_2b"/>
    <property type="match status" value="1"/>
</dbReference>
<dbReference type="HAMAP" id="MF_00184">
    <property type="entry name" value="Thr_tRNA_synth"/>
    <property type="match status" value="1"/>
</dbReference>
<evidence type="ECO:0000256" key="10">
    <source>
        <dbReference type="ARBA" id="ARBA00031900"/>
    </source>
</evidence>
<dbReference type="InterPro" id="IPR045864">
    <property type="entry name" value="aa-tRNA-synth_II/BPL/LPL"/>
</dbReference>
<dbReference type="Pfam" id="PF03129">
    <property type="entry name" value="HGTP_anticodon"/>
    <property type="match status" value="1"/>
</dbReference>
<dbReference type="PROSITE" id="PS50862">
    <property type="entry name" value="AA_TRNA_LIGASE_II"/>
    <property type="match status" value="1"/>
</dbReference>
<dbReference type="GO" id="GO:0006435">
    <property type="term" value="P:threonyl-tRNA aminoacylation"/>
    <property type="evidence" value="ECO:0007669"/>
    <property type="project" value="InterPro"/>
</dbReference>
<dbReference type="SUPFAM" id="SSF52954">
    <property type="entry name" value="Class II aaRS ABD-related"/>
    <property type="match status" value="1"/>
</dbReference>
<dbReference type="SMART" id="SM00863">
    <property type="entry name" value="tRNA_SAD"/>
    <property type="match status" value="1"/>
</dbReference>
<dbReference type="NCBIfam" id="TIGR00418">
    <property type="entry name" value="thrS"/>
    <property type="match status" value="1"/>
</dbReference>
<dbReference type="SUPFAM" id="SSF55186">
    <property type="entry name" value="ThrRS/AlaRS common domain"/>
    <property type="match status" value="1"/>
</dbReference>
<comment type="subcellular location">
    <subcellularLocation>
        <location evidence="1">Cytoplasm</location>
    </subcellularLocation>
</comment>
<feature type="domain" description="TGS" evidence="14">
    <location>
        <begin position="58"/>
        <end position="150"/>
    </location>
</feature>
<dbReference type="FunFam" id="3.30.930.10:FF:000019">
    <property type="entry name" value="Threonine--tRNA ligase"/>
    <property type="match status" value="1"/>
</dbReference>
<evidence type="ECO:0000256" key="6">
    <source>
        <dbReference type="ARBA" id="ARBA00022741"/>
    </source>
</evidence>
<dbReference type="EMBL" id="LRBS01000085">
    <property type="protein sequence ID" value="OII75736.1"/>
    <property type="molecule type" value="Genomic_DNA"/>
</dbReference>
<organism evidence="15 16">
    <name type="scientific">Cryptosporidium andersoni</name>
    <dbReference type="NCBI Taxonomy" id="117008"/>
    <lineage>
        <taxon>Eukaryota</taxon>
        <taxon>Sar</taxon>
        <taxon>Alveolata</taxon>
        <taxon>Apicomplexa</taxon>
        <taxon>Conoidasida</taxon>
        <taxon>Coccidia</taxon>
        <taxon>Eucoccidiorida</taxon>
        <taxon>Eimeriorina</taxon>
        <taxon>Cryptosporidiidae</taxon>
        <taxon>Cryptosporidium</taxon>
    </lineage>
</organism>
<evidence type="ECO:0000259" key="13">
    <source>
        <dbReference type="PROSITE" id="PS50862"/>
    </source>
</evidence>
<dbReference type="InterPro" id="IPR004095">
    <property type="entry name" value="TGS"/>
</dbReference>
<evidence type="ECO:0000256" key="3">
    <source>
        <dbReference type="ARBA" id="ARBA00013163"/>
    </source>
</evidence>
<dbReference type="InterPro" id="IPR012947">
    <property type="entry name" value="tRNA_SAD"/>
</dbReference>
<reference evidence="15 16" key="1">
    <citation type="submission" date="2016-10" db="EMBL/GenBank/DDBJ databases">
        <title>Reductive evolution of mitochondrial metabolism and differential evolution of invasion-related proteins in Cryptosporidium.</title>
        <authorList>
            <person name="Liu S."/>
            <person name="Roellig D.M."/>
            <person name="Guo Y."/>
            <person name="Li N."/>
            <person name="Frace M.A."/>
            <person name="Tang K."/>
            <person name="Zhang L."/>
            <person name="Feng Y."/>
            <person name="Xiao L."/>
        </authorList>
    </citation>
    <scope>NUCLEOTIDE SEQUENCE [LARGE SCALE GENOMIC DNA]</scope>
    <source>
        <strain evidence="15">30847</strain>
    </source>
</reference>
<dbReference type="FunFam" id="3.30.980.10:FF:000005">
    <property type="entry name" value="Threonyl-tRNA synthetase, mitochondrial"/>
    <property type="match status" value="1"/>
</dbReference>
<dbReference type="GeneID" id="92367165"/>
<dbReference type="Gene3D" id="3.30.980.10">
    <property type="entry name" value="Threonyl-trna Synthetase, Chain A, domain 2"/>
    <property type="match status" value="1"/>
</dbReference>
<dbReference type="CDD" id="cd00771">
    <property type="entry name" value="ThrRS_core"/>
    <property type="match status" value="1"/>
</dbReference>
<dbReference type="GO" id="GO:0005524">
    <property type="term" value="F:ATP binding"/>
    <property type="evidence" value="ECO:0007669"/>
    <property type="project" value="UniProtKB-KW"/>
</dbReference>
<dbReference type="PANTHER" id="PTHR11451">
    <property type="entry name" value="THREONINE-TRNA LIGASE"/>
    <property type="match status" value="1"/>
</dbReference>
<dbReference type="InterPro" id="IPR036621">
    <property type="entry name" value="Anticodon-bd_dom_sf"/>
</dbReference>
<dbReference type="Gene3D" id="3.10.20.30">
    <property type="match status" value="1"/>
</dbReference>
<dbReference type="SUPFAM" id="SSF55681">
    <property type="entry name" value="Class II aaRS and biotin synthetases"/>
    <property type="match status" value="1"/>
</dbReference>
<name>A0A1J4MNI4_9CRYT</name>
<evidence type="ECO:0000256" key="4">
    <source>
        <dbReference type="ARBA" id="ARBA00022490"/>
    </source>
</evidence>
<keyword evidence="9 15" id="KW-0030">Aminoacyl-tRNA synthetase</keyword>
<dbReference type="PRINTS" id="PR01047">
    <property type="entry name" value="TRNASYNTHTHR"/>
</dbReference>
<dbReference type="Proteomes" id="UP000186804">
    <property type="component" value="Unassembled WGS sequence"/>
</dbReference>
<evidence type="ECO:0000259" key="14">
    <source>
        <dbReference type="PROSITE" id="PS51880"/>
    </source>
</evidence>
<dbReference type="InterPro" id="IPR047246">
    <property type="entry name" value="ThrRS_anticodon"/>
</dbReference>
<dbReference type="InterPro" id="IPR002314">
    <property type="entry name" value="aa-tRNA-synt_IIb"/>
</dbReference>
<comment type="caution">
    <text evidence="15">The sequence shown here is derived from an EMBL/GenBank/DDBJ whole genome shotgun (WGS) entry which is preliminary data.</text>
</comment>
<evidence type="ECO:0000313" key="16">
    <source>
        <dbReference type="Proteomes" id="UP000186804"/>
    </source>
</evidence>
<evidence type="ECO:0000256" key="5">
    <source>
        <dbReference type="ARBA" id="ARBA00022598"/>
    </source>
</evidence>
<sequence length="743" mass="85235">MNRRAEQGTAKSLQLNRLICGDFELCKNPTFIDRRLSLFKVLYTKQDKEIQEMAARNDPISITLTDGSIRSGIRFLTSPMDIAKTISKRLVEECIVANIRYVTPIESNISVVETDFEDCPTSNYDKDMQGWKLWDMTRPLEADCELKLLKFDTLEAKSVFWHSSAHILGQCMENEFGSLLTIGPALSPGFYYDSYMGNNSVSKDDYPIIEQYAKKVISEKQSFERLVCSKEEALELFQDNPFKLSLISSKVPEDGKTTVYRCGNFIDLCMGPHVPHTGIIKAFKITKNSACNWLGCTENDSLQRVYGISYPDKKSLDDYIEFLEEVKKRDHRVIGSSLNLFFFDTNASVGSCFWLPPGARIYNKMIEFIRSEYRIRGFEEVVTPNIFSCDLWKTSGHYFAYKENMFLFEVEKKEWGLKPMNCPGHCIIFRHMNPSYRQLPIRMADFGVLHRNELSGALNGLTRVRRFQQDDAHIFCTTEQIQSEVFAALEFLFFVYDKLGFSFNLYLGTMPKEHLGTREKWEDAENSLKLALNRTGYQWKVNEGDGAFYGPKIDIMLWDALKRPHQCGTIQLDFQLPIRFNLQYRSDDNILTEGGDHNLDEGLKPGYKRPVIIHRAILGSIERMVAVILENTGGKLPFWLSPRQAIVLPISEKSHDYAKSIESELCYMGYDVGADYSGSTINKKIREAQLLQWNFMLIVGENEAKSRSITVRSRDSSTSQRNITLSDLIAEFKLLGPPRSDKI</sequence>
<dbReference type="Gene3D" id="3.30.930.10">
    <property type="entry name" value="Bira Bifunctional Protein, Domain 2"/>
    <property type="match status" value="1"/>
</dbReference>
<keyword evidence="5" id="KW-0436">Ligase</keyword>
<keyword evidence="8" id="KW-0648">Protein biosynthesis</keyword>
<dbReference type="PROSITE" id="PS51880">
    <property type="entry name" value="TGS"/>
    <property type="match status" value="1"/>
</dbReference>
<dbReference type="InterPro" id="IPR033728">
    <property type="entry name" value="ThrRS_core"/>
</dbReference>
<evidence type="ECO:0000256" key="12">
    <source>
        <dbReference type="ARBA" id="ARBA00072369"/>
    </source>
</evidence>
<evidence type="ECO:0000313" key="15">
    <source>
        <dbReference type="EMBL" id="OII75736.1"/>
    </source>
</evidence>
<dbReference type="RefSeq" id="XP_067067582.1">
    <property type="nucleotide sequence ID" value="XM_067213208.1"/>
</dbReference>
<dbReference type="InterPro" id="IPR004154">
    <property type="entry name" value="Anticodon-bd"/>
</dbReference>
<dbReference type="InterPro" id="IPR012675">
    <property type="entry name" value="Beta-grasp_dom_sf"/>
</dbReference>
<evidence type="ECO:0000256" key="1">
    <source>
        <dbReference type="ARBA" id="ARBA00004496"/>
    </source>
</evidence>
<accession>A0A1J4MNI4</accession>
<dbReference type="Pfam" id="PF02824">
    <property type="entry name" value="TGS"/>
    <property type="match status" value="1"/>
</dbReference>
<dbReference type="VEuPathDB" id="CryptoDB:cand_029810"/>
<gene>
    <name evidence="15" type="ORF">cand_029810</name>
</gene>
<dbReference type="EC" id="6.1.1.3" evidence="3"/>
<dbReference type="CDD" id="cd00860">
    <property type="entry name" value="ThrRS_anticodon"/>
    <property type="match status" value="1"/>
</dbReference>
<dbReference type="PANTHER" id="PTHR11451:SF46">
    <property type="entry name" value="THREONINE--TRNA LIGASE"/>
    <property type="match status" value="1"/>
</dbReference>
<dbReference type="GO" id="GO:0004829">
    <property type="term" value="F:threonine-tRNA ligase activity"/>
    <property type="evidence" value="ECO:0007669"/>
    <property type="project" value="UniProtKB-EC"/>
</dbReference>
<protein>
    <recommendedName>
        <fullName evidence="12">Probable threonine--tRNA ligase, cytoplasmic</fullName>
        <ecNumber evidence="3">6.1.1.3</ecNumber>
    </recommendedName>
    <alternativeName>
        <fullName evidence="10">Threonyl-tRNA synthetase</fullName>
    </alternativeName>
</protein>
<dbReference type="Gene3D" id="3.40.50.800">
    <property type="entry name" value="Anticodon-binding domain"/>
    <property type="match status" value="1"/>
</dbReference>
<keyword evidence="7" id="KW-0067">ATP-binding</keyword>
<dbReference type="GO" id="GO:0005739">
    <property type="term" value="C:mitochondrion"/>
    <property type="evidence" value="ECO:0007669"/>
    <property type="project" value="TreeGrafter"/>
</dbReference>
<evidence type="ECO:0000256" key="2">
    <source>
        <dbReference type="ARBA" id="ARBA00008226"/>
    </source>
</evidence>
<dbReference type="OrthoDB" id="5423599at2759"/>